<accession>A0ACC0CLJ5</accession>
<name>A0ACC0CLJ5_9PEZI</name>
<dbReference type="Proteomes" id="UP001497680">
    <property type="component" value="Unassembled WGS sequence"/>
</dbReference>
<evidence type="ECO:0000313" key="2">
    <source>
        <dbReference type="Proteomes" id="UP001497680"/>
    </source>
</evidence>
<comment type="caution">
    <text evidence="1">The sequence shown here is derived from an EMBL/GenBank/DDBJ whole genome shotgun (WGS) entry which is preliminary data.</text>
</comment>
<reference evidence="1 2" key="1">
    <citation type="journal article" date="2022" name="New Phytol.">
        <title>Ecological generalism drives hyperdiversity of secondary metabolite gene clusters in xylarialean endophytes.</title>
        <authorList>
            <person name="Franco M.E.E."/>
            <person name="Wisecaver J.H."/>
            <person name="Arnold A.E."/>
            <person name="Ju Y.M."/>
            <person name="Slot J.C."/>
            <person name="Ahrendt S."/>
            <person name="Moore L.P."/>
            <person name="Eastman K.E."/>
            <person name="Scott K."/>
            <person name="Konkel Z."/>
            <person name="Mondo S.J."/>
            <person name="Kuo A."/>
            <person name="Hayes R.D."/>
            <person name="Haridas S."/>
            <person name="Andreopoulos B."/>
            <person name="Riley R."/>
            <person name="LaButti K."/>
            <person name="Pangilinan J."/>
            <person name="Lipzen A."/>
            <person name="Amirebrahimi M."/>
            <person name="Yan J."/>
            <person name="Adam C."/>
            <person name="Keymanesh K."/>
            <person name="Ng V."/>
            <person name="Louie K."/>
            <person name="Northen T."/>
            <person name="Drula E."/>
            <person name="Henrissat B."/>
            <person name="Hsieh H.M."/>
            <person name="Youens-Clark K."/>
            <person name="Lutzoni F."/>
            <person name="Miadlikowska J."/>
            <person name="Eastwood D.C."/>
            <person name="Hamelin R.C."/>
            <person name="Grigoriev I.V."/>
            <person name="U'Ren J.M."/>
        </authorList>
    </citation>
    <scope>NUCLEOTIDE SEQUENCE [LARGE SCALE GENOMIC DNA]</scope>
    <source>
        <strain evidence="1 2">ER1909</strain>
    </source>
</reference>
<sequence>MTDLPGVIRSQLTQDPQLPRSNPTVSSWQIPQNPHVGAIKSSQLPRKVDYAVIGSGVAACGVVRGLLSNLSSGSKTVTVFEARGLCSGATGRNGGQLTRLPPTRHTYILENFGAEQANKVLRLTVKGLEEMHQLAASQGKDFQEYCRIRRLEKFFAYYDEESWNETVEAVKLLEQEIPEERGVYQLVTKEETSSKYKLNGAFGGLRLPAGVCSPYNLVTGTFKFLLDKYQDRLTIETECPVTAVSYLENEDAEYPYLIDTPRGSVRAATVIHCSNGFTGHLVPGLRGKMYPRRGTMSVQSPGKKFPNMSMKQSWSLYFTPDHDTKSQEIETGRYYCFQHHETGELWIGGDKDSIDGFITSDDSTVDRCAEKNIRTMLPKLFSKEWVGDDAAVQRVWSGIMCYTGDQLPLVGRLPASATGRQGKGEWIAGGWNTYGMTNGLLCGDALSKLILGEDINEWFPECYSVTDERLKGKKFTEDAVVRDYFERIGAKEIAKSML</sequence>
<evidence type="ECO:0000313" key="1">
    <source>
        <dbReference type="EMBL" id="KAI6081274.1"/>
    </source>
</evidence>
<keyword evidence="2" id="KW-1185">Reference proteome</keyword>
<proteinExistence type="predicted"/>
<organism evidence="1 2">
    <name type="scientific">Hypoxylon rubiginosum</name>
    <dbReference type="NCBI Taxonomy" id="110542"/>
    <lineage>
        <taxon>Eukaryota</taxon>
        <taxon>Fungi</taxon>
        <taxon>Dikarya</taxon>
        <taxon>Ascomycota</taxon>
        <taxon>Pezizomycotina</taxon>
        <taxon>Sordariomycetes</taxon>
        <taxon>Xylariomycetidae</taxon>
        <taxon>Xylariales</taxon>
        <taxon>Hypoxylaceae</taxon>
        <taxon>Hypoxylon</taxon>
    </lineage>
</organism>
<gene>
    <name evidence="1" type="ORF">F4821DRAFT_249670</name>
</gene>
<protein>
    <submittedName>
        <fullName evidence="1">FAD dependent oxidoreductase-domain-containing protein</fullName>
    </submittedName>
</protein>
<dbReference type="EMBL" id="MU394401">
    <property type="protein sequence ID" value="KAI6081274.1"/>
    <property type="molecule type" value="Genomic_DNA"/>
</dbReference>